<keyword evidence="4" id="KW-1185">Reference proteome</keyword>
<sequence length="271" mass="30115">MMMKQGASENEVAEILLSLPSLIREFECGCGILPPPSWGCKRKRSTIAVDPKTLQKAASSPATPLSFSLSESDENPTTLVSRRRRRRRRNVSLKRKREHYLRIIQDLTKDNDLLRGEIKNVNGYCDMKKEYNLKLKARKQELSQGGLVHKQAQQQFQFSGMAHHPPLILNQTAGSGQIKGGEGVVGLAHATTSLGVASLSSSNNVGPVGIPDLNLPLDEPMTMEFCEALDMNVADKNLSRSMAAAQARQNRLQKYRFKNPIGISKPRYSCR</sequence>
<reference evidence="3 4" key="2">
    <citation type="submission" date="2018-09" db="EMBL/GenBank/DDBJ databases">
        <title>A high-quality reference genome of wild soybean provides a powerful tool to mine soybean genomes.</title>
        <authorList>
            <person name="Xie M."/>
            <person name="Chung C.Y.L."/>
            <person name="Li M.-W."/>
            <person name="Wong F.-L."/>
            <person name="Chan T.-F."/>
            <person name="Lam H.-M."/>
        </authorList>
    </citation>
    <scope>NUCLEOTIDE SEQUENCE [LARGE SCALE GENOMIC DNA]</scope>
    <source>
        <strain evidence="4">cv. W05</strain>
        <tissue evidence="3">Hypocotyl of etiolated seedlings</tissue>
    </source>
</reference>
<dbReference type="EMBL" id="KN665389">
    <property type="protein sequence ID" value="KHN09086.1"/>
    <property type="molecule type" value="Genomic_DNA"/>
</dbReference>
<feature type="region of interest" description="Disordered" evidence="1">
    <location>
        <begin position="53"/>
        <end position="92"/>
    </location>
</feature>
<feature type="compositionally biased region" description="Polar residues" evidence="1">
    <location>
        <begin position="56"/>
        <end position="78"/>
    </location>
</feature>
<dbReference type="SMR" id="A0A0B2PI53"/>
<evidence type="ECO:0000313" key="4">
    <source>
        <dbReference type="Proteomes" id="UP000289340"/>
    </source>
</evidence>
<dbReference type="PANTHER" id="PTHR37614:SF2">
    <property type="entry name" value="OS02G0121400 PROTEIN"/>
    <property type="match status" value="1"/>
</dbReference>
<evidence type="ECO:0000313" key="2">
    <source>
        <dbReference type="EMBL" id="KHN09086.1"/>
    </source>
</evidence>
<name>A0A0B2PI53_GLYSO</name>
<accession>A0A0B2PI53</accession>
<reference evidence="2" key="1">
    <citation type="submission" date="2014-07" db="EMBL/GenBank/DDBJ databases">
        <title>Identification of a novel salt tolerance gene in wild soybean by whole-genome sequencing.</title>
        <authorList>
            <person name="Lam H.-M."/>
            <person name="Qi X."/>
            <person name="Li M.-W."/>
            <person name="Liu X."/>
            <person name="Xie M."/>
            <person name="Ni M."/>
            <person name="Xu X."/>
        </authorList>
    </citation>
    <scope>NUCLEOTIDE SEQUENCE [LARGE SCALE GENOMIC DNA]</scope>
    <source>
        <tissue evidence="2">Root</tissue>
    </source>
</reference>
<dbReference type="Proteomes" id="UP000053555">
    <property type="component" value="Unassembled WGS sequence"/>
</dbReference>
<dbReference type="PANTHER" id="PTHR37614">
    <property type="entry name" value="OS02G0121400 PROTEIN"/>
    <property type="match status" value="1"/>
</dbReference>
<protein>
    <submittedName>
        <fullName evidence="2">Uncharacterized protein</fullName>
    </submittedName>
</protein>
<dbReference type="AlphaFoldDB" id="A0A0B2PI53"/>
<proteinExistence type="predicted"/>
<feature type="compositionally biased region" description="Basic residues" evidence="1">
    <location>
        <begin position="81"/>
        <end position="92"/>
    </location>
</feature>
<gene>
    <name evidence="3" type="ORF">D0Y65_013528</name>
    <name evidence="2" type="ORF">glysoja_034271</name>
</gene>
<dbReference type="EMBL" id="QZWG01000006">
    <property type="protein sequence ID" value="RZC05417.1"/>
    <property type="molecule type" value="Genomic_DNA"/>
</dbReference>
<evidence type="ECO:0000313" key="3">
    <source>
        <dbReference type="EMBL" id="RZC05417.1"/>
    </source>
</evidence>
<dbReference type="Gramene" id="XM_028378891.1">
    <property type="protein sequence ID" value="XP_028234692.1"/>
    <property type="gene ID" value="LOC114414588"/>
</dbReference>
<evidence type="ECO:0000256" key="1">
    <source>
        <dbReference type="SAM" id="MobiDB-lite"/>
    </source>
</evidence>
<organism evidence="2">
    <name type="scientific">Glycine soja</name>
    <name type="common">Wild soybean</name>
    <dbReference type="NCBI Taxonomy" id="3848"/>
    <lineage>
        <taxon>Eukaryota</taxon>
        <taxon>Viridiplantae</taxon>
        <taxon>Streptophyta</taxon>
        <taxon>Embryophyta</taxon>
        <taxon>Tracheophyta</taxon>
        <taxon>Spermatophyta</taxon>
        <taxon>Magnoliopsida</taxon>
        <taxon>eudicotyledons</taxon>
        <taxon>Gunneridae</taxon>
        <taxon>Pentapetalae</taxon>
        <taxon>rosids</taxon>
        <taxon>fabids</taxon>
        <taxon>Fabales</taxon>
        <taxon>Fabaceae</taxon>
        <taxon>Papilionoideae</taxon>
        <taxon>50 kb inversion clade</taxon>
        <taxon>NPAAA clade</taxon>
        <taxon>indigoferoid/millettioid clade</taxon>
        <taxon>Phaseoleae</taxon>
        <taxon>Glycine</taxon>
        <taxon>Glycine subgen. Soja</taxon>
    </lineage>
</organism>
<dbReference type="Proteomes" id="UP000289340">
    <property type="component" value="Chromosome 6"/>
</dbReference>